<keyword evidence="3" id="KW-1185">Reference proteome</keyword>
<accession>A0A9D4M2Z6</accession>
<proteinExistence type="predicted"/>
<gene>
    <name evidence="2" type="ORF">DPMN_032024</name>
</gene>
<reference evidence="2" key="2">
    <citation type="submission" date="2020-11" db="EMBL/GenBank/DDBJ databases">
        <authorList>
            <person name="McCartney M.A."/>
            <person name="Auch B."/>
            <person name="Kono T."/>
            <person name="Mallez S."/>
            <person name="Becker A."/>
            <person name="Gohl D.M."/>
            <person name="Silverstein K.A.T."/>
            <person name="Koren S."/>
            <person name="Bechman K.B."/>
            <person name="Herman A."/>
            <person name="Abrahante J.E."/>
            <person name="Garbe J."/>
        </authorList>
    </citation>
    <scope>NUCLEOTIDE SEQUENCE</scope>
    <source>
        <strain evidence="2">Duluth1</strain>
        <tissue evidence="2">Whole animal</tissue>
    </source>
</reference>
<dbReference type="Proteomes" id="UP000828390">
    <property type="component" value="Unassembled WGS sequence"/>
</dbReference>
<evidence type="ECO:0000313" key="3">
    <source>
        <dbReference type="Proteomes" id="UP000828390"/>
    </source>
</evidence>
<sequence length="53" mass="5312">MTSSAGIPNNGSGSVVAGGKVLGRESRNFHTSSSQCVEHVGSVAEPPSDVIDV</sequence>
<reference evidence="2" key="1">
    <citation type="journal article" date="2019" name="bioRxiv">
        <title>The Genome of the Zebra Mussel, Dreissena polymorpha: A Resource for Invasive Species Research.</title>
        <authorList>
            <person name="McCartney M.A."/>
            <person name="Auch B."/>
            <person name="Kono T."/>
            <person name="Mallez S."/>
            <person name="Zhang Y."/>
            <person name="Obille A."/>
            <person name="Becker A."/>
            <person name="Abrahante J.E."/>
            <person name="Garbe J."/>
            <person name="Badalamenti J.P."/>
            <person name="Herman A."/>
            <person name="Mangelson H."/>
            <person name="Liachko I."/>
            <person name="Sullivan S."/>
            <person name="Sone E.D."/>
            <person name="Koren S."/>
            <person name="Silverstein K.A.T."/>
            <person name="Beckman K.B."/>
            <person name="Gohl D.M."/>
        </authorList>
    </citation>
    <scope>NUCLEOTIDE SEQUENCE</scope>
    <source>
        <strain evidence="2">Duluth1</strain>
        <tissue evidence="2">Whole animal</tissue>
    </source>
</reference>
<evidence type="ECO:0000256" key="1">
    <source>
        <dbReference type="SAM" id="MobiDB-lite"/>
    </source>
</evidence>
<evidence type="ECO:0000313" key="2">
    <source>
        <dbReference type="EMBL" id="KAH3868870.1"/>
    </source>
</evidence>
<feature type="region of interest" description="Disordered" evidence="1">
    <location>
        <begin position="26"/>
        <end position="53"/>
    </location>
</feature>
<dbReference type="AlphaFoldDB" id="A0A9D4M2Z6"/>
<comment type="caution">
    <text evidence="2">The sequence shown here is derived from an EMBL/GenBank/DDBJ whole genome shotgun (WGS) entry which is preliminary data.</text>
</comment>
<organism evidence="2 3">
    <name type="scientific">Dreissena polymorpha</name>
    <name type="common">Zebra mussel</name>
    <name type="synonym">Mytilus polymorpha</name>
    <dbReference type="NCBI Taxonomy" id="45954"/>
    <lineage>
        <taxon>Eukaryota</taxon>
        <taxon>Metazoa</taxon>
        <taxon>Spiralia</taxon>
        <taxon>Lophotrochozoa</taxon>
        <taxon>Mollusca</taxon>
        <taxon>Bivalvia</taxon>
        <taxon>Autobranchia</taxon>
        <taxon>Heteroconchia</taxon>
        <taxon>Euheterodonta</taxon>
        <taxon>Imparidentia</taxon>
        <taxon>Neoheterodontei</taxon>
        <taxon>Myida</taxon>
        <taxon>Dreissenoidea</taxon>
        <taxon>Dreissenidae</taxon>
        <taxon>Dreissena</taxon>
    </lineage>
</organism>
<dbReference type="EMBL" id="JAIWYP010000002">
    <property type="protein sequence ID" value="KAH3868870.1"/>
    <property type="molecule type" value="Genomic_DNA"/>
</dbReference>
<protein>
    <submittedName>
        <fullName evidence="2">Uncharacterized protein</fullName>
    </submittedName>
</protein>
<name>A0A9D4M2Z6_DREPO</name>